<dbReference type="EC" id="2.5.1.19" evidence="13"/>
<feature type="binding site" evidence="13">
    <location>
        <position position="404"/>
    </location>
    <ligand>
        <name>phosphoenolpyruvate</name>
        <dbReference type="ChEBI" id="CHEBI:58702"/>
    </ligand>
</feature>
<reference evidence="17 18" key="1">
    <citation type="submission" date="2024-04" db="EMBL/GenBank/DDBJ databases">
        <title>Novel species of the genus Ideonella isolated from streams.</title>
        <authorList>
            <person name="Lu H."/>
        </authorList>
    </citation>
    <scope>NUCLEOTIDE SEQUENCE [LARGE SCALE GENOMIC DNA]</scope>
    <source>
        <strain evidence="17 18">DXS22W</strain>
    </source>
</reference>
<dbReference type="PROSITE" id="PS00104">
    <property type="entry name" value="EPSP_SYNTHASE_1"/>
    <property type="match status" value="1"/>
</dbReference>
<evidence type="ECO:0000256" key="14">
    <source>
        <dbReference type="HAMAP-Rule" id="MF_00238"/>
    </source>
</evidence>
<comment type="caution">
    <text evidence="17">The sequence shown here is derived from an EMBL/GenBank/DDBJ whole genome shotgun (WGS) entry which is preliminary data.</text>
</comment>
<keyword evidence="4 13" id="KW-0028">Amino-acid biosynthesis</keyword>
<evidence type="ECO:0000259" key="15">
    <source>
        <dbReference type="Pfam" id="PF00275"/>
    </source>
</evidence>
<evidence type="ECO:0000256" key="11">
    <source>
        <dbReference type="ARBA" id="ARBA00047615"/>
    </source>
</evidence>
<dbReference type="SUPFAM" id="SSF55205">
    <property type="entry name" value="EPT/RTPC-like"/>
    <property type="match status" value="1"/>
</dbReference>
<evidence type="ECO:0000256" key="1">
    <source>
        <dbReference type="ARBA" id="ARBA00004811"/>
    </source>
</evidence>
<dbReference type="PANTHER" id="PTHR21090:SF5">
    <property type="entry name" value="PENTAFUNCTIONAL AROM POLYPEPTIDE"/>
    <property type="match status" value="1"/>
</dbReference>
<dbReference type="InterPro" id="IPR023193">
    <property type="entry name" value="EPSP_synthase_CS"/>
</dbReference>
<dbReference type="InterPro" id="IPR027417">
    <property type="entry name" value="P-loop_NTPase"/>
</dbReference>
<comment type="function">
    <text evidence="13">Catalyzes the transfer of the enolpyruvyl moiety of phosphoenolpyruvate (PEP) to the 5-hydroxyl of shikimate-3-phosphate (S3P) to produce enolpyruvyl shikimate-3-phosphate and inorganic phosphate.</text>
</comment>
<sequence>MFDIPHLDLPPLRGAAGRVRLPGSKSISNRVLLLAGLSEGTTVVRDLLASDDTRVMLDALRTLGCTLEHRADGALAVTGLGGQLAVHEVALFLGNAGTAMRPLAAALAVLAALQGGAFTLSGVPRMHERPIGDLVDALVALGCGVDYLGNPGYPPLKLHGQAGGALHTGREIPVRGDVSSQFLTALLLALPLASQAGAITLAVQGELISKPYVEITLNLLARFGIAVQREGWQRFTIPAGSRYRTPGELYVEADASSASYFIALGAIAAADEPIVIEGVGLDSIQGDIRFIEAAQAMGADVQGEPGRLVVRRGAWPLRAITLDCNHIPDAAMTLAVMALYAEGTTRLTNIASWRVKETDRIAAMACELRKLGATVVEEADAISVTPPAPGAWRPAAIHTYDDHRIAMCFSLAAFHTLVGNGAQVAPLNVRILDPKCVAKTFPDYFEALFSVARARTGEIPVITIDGPTASGKGTLAAQVAARLGWHQLDSGLLYRATALAALRQGVAADDEAALARVAAGLKLRFDGERVLLAGADGQADDVAAELRQEHVGSMASRIAAFGAVRAALEALQLGFRALPGLVADGRDMGTVIFPQAPLKLFLTASAAMRAERRHKQLISKGISANLADLRADLEARDERDRNRAVAPLKPAQDALLLDNSGLSIEDSVQQVLAWWAERTQKGGPFGQA</sequence>
<dbReference type="InterPro" id="IPR003136">
    <property type="entry name" value="Cytidylate_kin"/>
</dbReference>
<comment type="catalytic activity">
    <reaction evidence="10">
        <text>3-phosphoshikimate + phosphoenolpyruvate = 5-O-(1-carboxyvinyl)-3-phosphoshikimate + phosphate</text>
        <dbReference type="Rhea" id="RHEA:21256"/>
        <dbReference type="ChEBI" id="CHEBI:43474"/>
        <dbReference type="ChEBI" id="CHEBI:57701"/>
        <dbReference type="ChEBI" id="CHEBI:58702"/>
        <dbReference type="ChEBI" id="CHEBI:145989"/>
        <dbReference type="EC" id="2.5.1.19"/>
    </reaction>
    <physiologicalReaction direction="left-to-right" evidence="10">
        <dbReference type="Rhea" id="RHEA:21257"/>
    </physiologicalReaction>
</comment>
<dbReference type="InterPro" id="IPR001986">
    <property type="entry name" value="Enolpyruvate_Tfrase_dom"/>
</dbReference>
<feature type="active site" description="Proton acceptor" evidence="13">
    <location>
        <position position="329"/>
    </location>
</feature>
<comment type="caution">
    <text evidence="13">Lacks conserved residue(s) required for the propagation of feature annotation.</text>
</comment>
<dbReference type="HAMAP" id="MF_00210">
    <property type="entry name" value="EPSP_synth"/>
    <property type="match status" value="1"/>
</dbReference>
<organism evidence="17 18">
    <name type="scientific">Pseudaquabacterium inlustre</name>
    <dbReference type="NCBI Taxonomy" id="2984192"/>
    <lineage>
        <taxon>Bacteria</taxon>
        <taxon>Pseudomonadati</taxon>
        <taxon>Pseudomonadota</taxon>
        <taxon>Betaproteobacteria</taxon>
        <taxon>Burkholderiales</taxon>
        <taxon>Sphaerotilaceae</taxon>
        <taxon>Pseudaquabacterium</taxon>
    </lineage>
</organism>
<dbReference type="HAMAP" id="MF_00238">
    <property type="entry name" value="Cytidyl_kinase_type1"/>
    <property type="match status" value="1"/>
</dbReference>
<feature type="binding site" evidence="13">
    <location>
        <position position="356"/>
    </location>
    <ligand>
        <name>3-phosphoshikimate</name>
        <dbReference type="ChEBI" id="CHEBI:145989"/>
    </ligand>
</feature>
<feature type="binding site" evidence="13">
    <location>
        <position position="97"/>
    </location>
    <ligand>
        <name>phosphoenolpyruvate</name>
        <dbReference type="ChEBI" id="CHEBI:58702"/>
    </ligand>
</feature>
<keyword evidence="6 14" id="KW-0547">Nucleotide-binding</keyword>
<keyword evidence="18" id="KW-1185">Reference proteome</keyword>
<dbReference type="EMBL" id="JBBUTH010000001">
    <property type="protein sequence ID" value="MEK8049161.1"/>
    <property type="molecule type" value="Genomic_DNA"/>
</dbReference>
<comment type="similarity">
    <text evidence="3 13">Belongs to the EPSP synthase family.</text>
</comment>
<feature type="binding site" evidence="13">
    <location>
        <position position="179"/>
    </location>
    <ligand>
        <name>3-phosphoshikimate</name>
        <dbReference type="ChEBI" id="CHEBI:145989"/>
    </ligand>
</feature>
<dbReference type="InterPro" id="IPR036968">
    <property type="entry name" value="Enolpyruvate_Tfrase_sf"/>
</dbReference>
<dbReference type="CDD" id="cd02020">
    <property type="entry name" value="CMPK"/>
    <property type="match status" value="1"/>
</dbReference>
<dbReference type="GO" id="GO:0016301">
    <property type="term" value="F:kinase activity"/>
    <property type="evidence" value="ECO:0007669"/>
    <property type="project" value="UniProtKB-KW"/>
</dbReference>
<comment type="pathway">
    <text evidence="1 13">Metabolic intermediate biosynthesis; chorismate biosynthesis; chorismate from D-erythrose 4-phosphate and phosphoenolpyruvate: step 6/7.</text>
</comment>
<dbReference type="InterPro" id="IPR013792">
    <property type="entry name" value="RNA3'P_cycl/enolpyr_Trfase_a/b"/>
</dbReference>
<evidence type="ECO:0000256" key="5">
    <source>
        <dbReference type="ARBA" id="ARBA00022679"/>
    </source>
</evidence>
<comment type="subcellular location">
    <subcellularLocation>
        <location evidence="13">Cytoplasm</location>
    </subcellularLocation>
</comment>
<evidence type="ECO:0000259" key="16">
    <source>
        <dbReference type="Pfam" id="PF02224"/>
    </source>
</evidence>
<feature type="domain" description="Cytidylate kinase" evidence="16">
    <location>
        <begin position="462"/>
        <end position="673"/>
    </location>
</feature>
<dbReference type="RefSeq" id="WP_341408832.1">
    <property type="nucleotide sequence ID" value="NZ_JBBUTH010000001.1"/>
</dbReference>
<comment type="similarity">
    <text evidence="2 14">Belongs to the cytidylate kinase family. Type 1 subfamily.</text>
</comment>
<dbReference type="Gene3D" id="3.65.10.10">
    <property type="entry name" value="Enolpyruvate transferase domain"/>
    <property type="match status" value="2"/>
</dbReference>
<evidence type="ECO:0000256" key="6">
    <source>
        <dbReference type="ARBA" id="ARBA00022741"/>
    </source>
</evidence>
<protein>
    <recommendedName>
        <fullName evidence="13 14">Multifunctional fusion protein</fullName>
    </recommendedName>
    <domain>
        <recommendedName>
            <fullName evidence="13">3-phosphoshikimate 1-carboxyvinyltransferase</fullName>
            <ecNumber evidence="13">2.5.1.19</ecNumber>
        </recommendedName>
        <alternativeName>
            <fullName evidence="13">5-enolpyruvylshikimate-3-phosphate synthase</fullName>
            <shortName evidence="13">EPSP synthase</shortName>
            <shortName evidence="13">EPSPS</shortName>
        </alternativeName>
    </domain>
    <domain>
        <recommendedName>
            <fullName evidence="14">Cytidylate kinase</fullName>
            <shortName evidence="14">CK</shortName>
            <ecNumber evidence="14">2.7.4.25</ecNumber>
        </recommendedName>
        <alternativeName>
            <fullName evidence="14">Cytidine monophosphate kinase</fullName>
            <shortName evidence="14">CMP kinase</shortName>
        </alternativeName>
    </domain>
</protein>
<evidence type="ECO:0000256" key="7">
    <source>
        <dbReference type="ARBA" id="ARBA00022777"/>
    </source>
</evidence>
<dbReference type="Pfam" id="PF00275">
    <property type="entry name" value="EPSP_synthase"/>
    <property type="match status" value="1"/>
</dbReference>
<feature type="binding site" evidence="13">
    <location>
        <position position="181"/>
    </location>
    <ligand>
        <name>phosphoenolpyruvate</name>
        <dbReference type="ChEBI" id="CHEBI:58702"/>
    </ligand>
</feature>
<evidence type="ECO:0000256" key="8">
    <source>
        <dbReference type="ARBA" id="ARBA00022840"/>
    </source>
</evidence>
<comment type="catalytic activity">
    <reaction evidence="12 14">
        <text>CMP + ATP = CDP + ADP</text>
        <dbReference type="Rhea" id="RHEA:11600"/>
        <dbReference type="ChEBI" id="CHEBI:30616"/>
        <dbReference type="ChEBI" id="CHEBI:58069"/>
        <dbReference type="ChEBI" id="CHEBI:60377"/>
        <dbReference type="ChEBI" id="CHEBI:456216"/>
        <dbReference type="EC" id="2.7.4.25"/>
    </reaction>
</comment>
<dbReference type="PROSITE" id="PS00885">
    <property type="entry name" value="EPSP_SYNTHASE_2"/>
    <property type="match status" value="1"/>
</dbReference>
<feature type="binding site" evidence="13">
    <location>
        <position position="129"/>
    </location>
    <ligand>
        <name>phosphoenolpyruvate</name>
        <dbReference type="ChEBI" id="CHEBI:58702"/>
    </ligand>
</feature>
<keyword evidence="8 14" id="KW-0067">ATP-binding</keyword>
<keyword evidence="13" id="KW-0963">Cytoplasm</keyword>
<evidence type="ECO:0000256" key="3">
    <source>
        <dbReference type="ARBA" id="ARBA00009948"/>
    </source>
</evidence>
<feature type="binding site" evidence="13">
    <location>
        <position position="25"/>
    </location>
    <ligand>
        <name>phosphoenolpyruvate</name>
        <dbReference type="ChEBI" id="CHEBI:58702"/>
    </ligand>
</feature>
<keyword evidence="7 14" id="KW-0418">Kinase</keyword>
<dbReference type="GO" id="GO:0003866">
    <property type="term" value="F:3-phosphoshikimate 1-carboxyvinyltransferase activity"/>
    <property type="evidence" value="ECO:0007669"/>
    <property type="project" value="UniProtKB-EC"/>
</dbReference>
<evidence type="ECO:0000256" key="12">
    <source>
        <dbReference type="ARBA" id="ARBA00048478"/>
    </source>
</evidence>
<dbReference type="SUPFAM" id="SSF52540">
    <property type="entry name" value="P-loop containing nucleoside triphosphate hydrolases"/>
    <property type="match status" value="1"/>
</dbReference>
<dbReference type="CDD" id="cd01556">
    <property type="entry name" value="EPSP_synthase"/>
    <property type="match status" value="1"/>
</dbReference>
<gene>
    <name evidence="13" type="primary">aroA</name>
    <name evidence="14" type="synonym">cmk</name>
    <name evidence="17" type="ORF">AACH10_02815</name>
</gene>
<feature type="domain" description="Enolpyruvate transferase" evidence="15">
    <location>
        <begin position="16"/>
        <end position="448"/>
    </location>
</feature>
<dbReference type="Gene3D" id="3.40.50.300">
    <property type="entry name" value="P-loop containing nucleotide triphosphate hydrolases"/>
    <property type="match status" value="1"/>
</dbReference>
<evidence type="ECO:0000313" key="18">
    <source>
        <dbReference type="Proteomes" id="UP001365405"/>
    </source>
</evidence>
<dbReference type="EC" id="2.7.4.25" evidence="14"/>
<accession>A0ABU9CBV8</accession>
<keyword evidence="5 13" id="KW-0808">Transferase</keyword>
<feature type="binding site" evidence="13">
    <location>
        <position position="181"/>
    </location>
    <ligand>
        <name>3-phosphoshikimate</name>
        <dbReference type="ChEBI" id="CHEBI:145989"/>
    </ligand>
</feature>
<dbReference type="Pfam" id="PF02224">
    <property type="entry name" value="Cytidylate_kin"/>
    <property type="match status" value="1"/>
</dbReference>
<dbReference type="Proteomes" id="UP001365405">
    <property type="component" value="Unassembled WGS sequence"/>
</dbReference>
<feature type="binding site" evidence="13">
    <location>
        <position position="30"/>
    </location>
    <ligand>
        <name>3-phosphoshikimate</name>
        <dbReference type="ChEBI" id="CHEBI:145989"/>
    </ligand>
</feature>
<feature type="binding site" evidence="13">
    <location>
        <position position="25"/>
    </location>
    <ligand>
        <name>3-phosphoshikimate</name>
        <dbReference type="ChEBI" id="CHEBI:145989"/>
    </ligand>
</feature>
<dbReference type="InterPro" id="IPR006264">
    <property type="entry name" value="EPSP_synthase"/>
</dbReference>
<feature type="binding site" evidence="13">
    <location>
        <position position="26"/>
    </location>
    <ligand>
        <name>3-phosphoshikimate</name>
        <dbReference type="ChEBI" id="CHEBI:145989"/>
    </ligand>
</feature>
<name>A0ABU9CBV8_9BURK</name>
<keyword evidence="9 13" id="KW-0057">Aromatic amino acid biosynthesis</keyword>
<feature type="binding site" evidence="13">
    <location>
        <position position="439"/>
    </location>
    <ligand>
        <name>phosphoenolpyruvate</name>
        <dbReference type="ChEBI" id="CHEBI:58702"/>
    </ligand>
</feature>
<feature type="binding site" evidence="13">
    <location>
        <position position="329"/>
    </location>
    <ligand>
        <name>3-phosphoshikimate</name>
        <dbReference type="ChEBI" id="CHEBI:145989"/>
    </ligand>
</feature>
<dbReference type="PANTHER" id="PTHR21090">
    <property type="entry name" value="AROM/DEHYDROQUINATE SYNTHASE"/>
    <property type="match status" value="1"/>
</dbReference>
<evidence type="ECO:0000256" key="10">
    <source>
        <dbReference type="ARBA" id="ARBA00044633"/>
    </source>
</evidence>
<feature type="binding site" evidence="13">
    <location>
        <position position="180"/>
    </location>
    <ligand>
        <name>3-phosphoshikimate</name>
        <dbReference type="ChEBI" id="CHEBI:145989"/>
    </ligand>
</feature>
<proteinExistence type="inferred from homology"/>
<evidence type="ECO:0000256" key="13">
    <source>
        <dbReference type="HAMAP-Rule" id="MF_00210"/>
    </source>
</evidence>
<comment type="catalytic activity">
    <reaction evidence="11 14">
        <text>dCMP + ATP = dCDP + ADP</text>
        <dbReference type="Rhea" id="RHEA:25094"/>
        <dbReference type="ChEBI" id="CHEBI:30616"/>
        <dbReference type="ChEBI" id="CHEBI:57566"/>
        <dbReference type="ChEBI" id="CHEBI:58593"/>
        <dbReference type="ChEBI" id="CHEBI:456216"/>
        <dbReference type="EC" id="2.7.4.25"/>
    </reaction>
</comment>
<dbReference type="NCBIfam" id="TIGR00017">
    <property type="entry name" value="cmk"/>
    <property type="match status" value="1"/>
</dbReference>
<dbReference type="NCBIfam" id="NF008816">
    <property type="entry name" value="PRK11860.1"/>
    <property type="match status" value="1"/>
</dbReference>
<comment type="subunit">
    <text evidence="13">Monomer.</text>
</comment>
<dbReference type="NCBIfam" id="TIGR01356">
    <property type="entry name" value="aroA"/>
    <property type="match status" value="1"/>
</dbReference>
<feature type="binding site" evidence="14">
    <location>
        <begin position="466"/>
        <end position="474"/>
    </location>
    <ligand>
        <name>ATP</name>
        <dbReference type="ChEBI" id="CHEBI:30616"/>
    </ligand>
</feature>
<evidence type="ECO:0000313" key="17">
    <source>
        <dbReference type="EMBL" id="MEK8049161.1"/>
    </source>
</evidence>
<dbReference type="InterPro" id="IPR011994">
    <property type="entry name" value="Cytidylate_kinase_dom"/>
</dbReference>
<evidence type="ECO:0000256" key="4">
    <source>
        <dbReference type="ARBA" id="ARBA00022605"/>
    </source>
</evidence>
<evidence type="ECO:0000256" key="9">
    <source>
        <dbReference type="ARBA" id="ARBA00023141"/>
    </source>
</evidence>
<feature type="binding site" evidence="13">
    <location>
        <position position="209"/>
    </location>
    <ligand>
        <name>3-phosphoshikimate</name>
        <dbReference type="ChEBI" id="CHEBI:145989"/>
    </ligand>
</feature>
<feature type="binding site" evidence="13">
    <location>
        <position position="360"/>
    </location>
    <ligand>
        <name>phosphoenolpyruvate</name>
        <dbReference type="ChEBI" id="CHEBI:58702"/>
    </ligand>
</feature>
<evidence type="ECO:0000256" key="2">
    <source>
        <dbReference type="ARBA" id="ARBA00009427"/>
    </source>
</evidence>